<evidence type="ECO:0000313" key="1">
    <source>
        <dbReference type="EMBL" id="QUI24600.1"/>
    </source>
</evidence>
<keyword evidence="2" id="KW-1185">Reference proteome</keyword>
<sequence>MLAYYKNLMLYLLYEHLSKHKISVQETSDWKDYMDQDYHVALKYPSDWQKNSKYSFRYGNEDGFFSFDAITGDDLSLDQVTELDAYHAGNPYGSKPQIVQKVIQHQQARLILPSQDQPAITANQAGLIVTYPRPIQLAGVEYRYFILWAHKDYILPISQTITFI</sequence>
<dbReference type="Proteomes" id="UP000683246">
    <property type="component" value="Chromosome"/>
</dbReference>
<organism evidence="1 2">
    <name type="scientific">Vallitalea pronyensis</name>
    <dbReference type="NCBI Taxonomy" id="1348613"/>
    <lineage>
        <taxon>Bacteria</taxon>
        <taxon>Bacillati</taxon>
        <taxon>Bacillota</taxon>
        <taxon>Clostridia</taxon>
        <taxon>Lachnospirales</taxon>
        <taxon>Vallitaleaceae</taxon>
        <taxon>Vallitalea</taxon>
    </lineage>
</organism>
<reference evidence="1" key="1">
    <citation type="submission" date="2020-07" db="EMBL/GenBank/DDBJ databases">
        <title>Vallitalea pronyensis genome.</title>
        <authorList>
            <person name="Postec A."/>
        </authorList>
    </citation>
    <scope>NUCLEOTIDE SEQUENCE</scope>
    <source>
        <strain evidence="1">FatNI3</strain>
    </source>
</reference>
<name>A0A8J8MMW2_9FIRM</name>
<accession>A0A8J8MMW2</accession>
<dbReference type="KEGG" id="vpy:HZI73_20840"/>
<dbReference type="EMBL" id="CP058649">
    <property type="protein sequence ID" value="QUI24600.1"/>
    <property type="molecule type" value="Genomic_DNA"/>
</dbReference>
<gene>
    <name evidence="1" type="ORF">HZI73_20840</name>
</gene>
<evidence type="ECO:0000313" key="2">
    <source>
        <dbReference type="Proteomes" id="UP000683246"/>
    </source>
</evidence>
<dbReference type="AlphaFoldDB" id="A0A8J8MMW2"/>
<dbReference type="RefSeq" id="WP_212695292.1">
    <property type="nucleotide sequence ID" value="NZ_CP058649.1"/>
</dbReference>
<proteinExistence type="predicted"/>
<protein>
    <submittedName>
        <fullName evidence="1">Peptidase M56</fullName>
    </submittedName>
</protein>